<dbReference type="PANTHER" id="PTHR10404:SF46">
    <property type="entry name" value="VACUOLAR PROTEIN SORTING-ASSOCIATED PROTEIN 70"/>
    <property type="match status" value="1"/>
</dbReference>
<dbReference type="Gene3D" id="1.20.930.40">
    <property type="entry name" value="Transferrin receptor-like, dimerisation domain"/>
    <property type="match status" value="1"/>
</dbReference>
<organism evidence="6">
    <name type="scientific">marine metagenome</name>
    <dbReference type="NCBI Taxonomy" id="408172"/>
    <lineage>
        <taxon>unclassified sequences</taxon>
        <taxon>metagenomes</taxon>
        <taxon>ecological metagenomes</taxon>
    </lineage>
</organism>
<dbReference type="SUPFAM" id="SSF52025">
    <property type="entry name" value="PA domain"/>
    <property type="match status" value="1"/>
</dbReference>
<dbReference type="CDD" id="cd02121">
    <property type="entry name" value="PA_GCPII_like"/>
    <property type="match status" value="1"/>
</dbReference>
<evidence type="ECO:0000259" key="4">
    <source>
        <dbReference type="Pfam" id="PF04253"/>
    </source>
</evidence>
<dbReference type="Pfam" id="PF04253">
    <property type="entry name" value="TFR_dimer"/>
    <property type="match status" value="1"/>
</dbReference>
<protein>
    <recommendedName>
        <fullName evidence="7">Folate hydrolase</fullName>
    </recommendedName>
</protein>
<dbReference type="InterPro" id="IPR046450">
    <property type="entry name" value="PA_dom_sf"/>
</dbReference>
<gene>
    <name evidence="6" type="ORF">METZ01_LOCUS23053</name>
</gene>
<dbReference type="PANTHER" id="PTHR10404">
    <property type="entry name" value="N-ACETYLATED-ALPHA-LINKED ACIDIC DIPEPTIDASE"/>
    <property type="match status" value="1"/>
</dbReference>
<dbReference type="Gene3D" id="3.50.30.30">
    <property type="match status" value="1"/>
</dbReference>
<dbReference type="InterPro" id="IPR036757">
    <property type="entry name" value="TFR-like_dimer_dom_sf"/>
</dbReference>
<feature type="domain" description="Transferrin receptor-like dimerisation" evidence="4">
    <location>
        <begin position="623"/>
        <end position="728"/>
    </location>
</feature>
<keyword evidence="2" id="KW-0175">Coiled coil</keyword>
<evidence type="ECO:0000259" key="5">
    <source>
        <dbReference type="Pfam" id="PF04389"/>
    </source>
</evidence>
<evidence type="ECO:0000256" key="2">
    <source>
        <dbReference type="SAM" id="Coils"/>
    </source>
</evidence>
<feature type="coiled-coil region" evidence="2">
    <location>
        <begin position="568"/>
        <end position="595"/>
    </location>
</feature>
<dbReference type="InterPro" id="IPR003137">
    <property type="entry name" value="PA_domain"/>
</dbReference>
<dbReference type="Gene3D" id="3.40.630.10">
    <property type="entry name" value="Zn peptidases"/>
    <property type="match status" value="1"/>
</dbReference>
<evidence type="ECO:0000259" key="3">
    <source>
        <dbReference type="Pfam" id="PF02225"/>
    </source>
</evidence>
<feature type="domain" description="PA" evidence="3">
    <location>
        <begin position="145"/>
        <end position="211"/>
    </location>
</feature>
<dbReference type="InterPro" id="IPR007484">
    <property type="entry name" value="Peptidase_M28"/>
</dbReference>
<proteinExistence type="inferred from homology"/>
<comment type="similarity">
    <text evidence="1">Belongs to the peptidase M28 family. M28B subfamily.</text>
</comment>
<name>A0A381PW84_9ZZZZ</name>
<dbReference type="SUPFAM" id="SSF47672">
    <property type="entry name" value="Transferrin receptor-like dimerisation domain"/>
    <property type="match status" value="1"/>
</dbReference>
<dbReference type="EMBL" id="UINC01001083">
    <property type="protein sequence ID" value="SUZ70199.1"/>
    <property type="molecule type" value="Genomic_DNA"/>
</dbReference>
<evidence type="ECO:0000256" key="1">
    <source>
        <dbReference type="ARBA" id="ARBA00005634"/>
    </source>
</evidence>
<dbReference type="SUPFAM" id="SSF53187">
    <property type="entry name" value="Zn-dependent exopeptidases"/>
    <property type="match status" value="1"/>
</dbReference>
<accession>A0A381PW84</accession>
<dbReference type="InterPro" id="IPR039373">
    <property type="entry name" value="Peptidase_M28B"/>
</dbReference>
<dbReference type="Pfam" id="PF02225">
    <property type="entry name" value="PA"/>
    <property type="match status" value="1"/>
</dbReference>
<evidence type="ECO:0000313" key="6">
    <source>
        <dbReference type="EMBL" id="SUZ70199.1"/>
    </source>
</evidence>
<dbReference type="FunFam" id="3.40.630.10:FF:000101">
    <property type="entry name" value="N-acetylated alpha-linked acidic dipeptidase like 1"/>
    <property type="match status" value="1"/>
</dbReference>
<dbReference type="AlphaFoldDB" id="A0A381PW84"/>
<evidence type="ECO:0008006" key="7">
    <source>
        <dbReference type="Google" id="ProtNLM"/>
    </source>
</evidence>
<feature type="domain" description="Peptidase M28" evidence="5">
    <location>
        <begin position="325"/>
        <end position="529"/>
    </location>
</feature>
<reference evidence="6" key="1">
    <citation type="submission" date="2018-05" db="EMBL/GenBank/DDBJ databases">
        <authorList>
            <person name="Lanie J.A."/>
            <person name="Ng W.-L."/>
            <person name="Kazmierczak K.M."/>
            <person name="Andrzejewski T.M."/>
            <person name="Davidsen T.M."/>
            <person name="Wayne K.J."/>
            <person name="Tettelin H."/>
            <person name="Glass J.I."/>
            <person name="Rusch D."/>
            <person name="Podicherti R."/>
            <person name="Tsui H.-C.T."/>
            <person name="Winkler M.E."/>
        </authorList>
    </citation>
    <scope>NUCLEOTIDE SEQUENCE</scope>
</reference>
<dbReference type="InterPro" id="IPR007365">
    <property type="entry name" value="TFR-like_dimer_dom"/>
</dbReference>
<dbReference type="Pfam" id="PF04389">
    <property type="entry name" value="Peptidase_M28"/>
    <property type="match status" value="1"/>
</dbReference>
<sequence length="739" mass="82618">MRFFLYIIIFVLLPINSYSNQLLGFDTQGSKLQYALEKEFDSKINAEEMDEWLKLFSSKPHHVGSPANKEVVKFVADLFESWGYQVEIEEYKILLPTPETRELTLMKPEIFHASLSEDSLNEDPSTFVRDNLLPPYNAFSTDGNVEGELVFVNYGIPEDYDLLERYGIDVAGKIAIAKYGKSWRGIKPKLAGENGAIGTIIYSDPADDGYGAGDVYPKGPFKHRTGVQRGSVMDMPTYPGDVLTPGRGATKSAKRLKVQDAPTITKIPVLPISYQDALPLLRSMGGSVVPSEWRGDLPITYHLGPGPSYVKLNVKFNWNFVTAYNVIAKLEGQEYPDEWVIRGNHHDGWNHGAADPISGLVAMLSEAKAVAELSENGKTPSRTIIYAAWDAEEPGLIGSTEWAEDHATDLKKHAVAYLNTDGNSRGFINIGGSHTLERFFNQIMEDVDDPRLGISIKDRKRAYLKLNANKQREKSDATERKDLRIYPMGSGSDYTPFLQHLGIASANFGFGGEGGGGSYHTLYDTYEHFTAWRDPDLIYGETLAKVAGRATLRLANASRLPFEYLGFADNIALYIQELEELADNMRDEIEENNQRLSDGTFTAALDQTKKLGPPKYKKPVPYINFAPLKNALKKLHDAANQFDKISSNLTEQPNEINQLLFTSERLMTRKEGLPGRDWYKHHIYAPGFYTGYGVKTIPGVREAIEQGNYTLLEEQIDVAADVINGISDRIYSIVSIMEK</sequence>